<organism evidence="5 6">
    <name type="scientific">Candidatus Desulfatifera sulfidica</name>
    <dbReference type="NCBI Taxonomy" id="2841691"/>
    <lineage>
        <taxon>Bacteria</taxon>
        <taxon>Pseudomonadati</taxon>
        <taxon>Thermodesulfobacteriota</taxon>
        <taxon>Desulfobulbia</taxon>
        <taxon>Desulfobulbales</taxon>
        <taxon>Desulfobulbaceae</taxon>
        <taxon>Candidatus Desulfatifera</taxon>
    </lineage>
</organism>
<name>A0A8J6N8N8_9BACT</name>
<dbReference type="InterPro" id="IPR032466">
    <property type="entry name" value="Metal_Hydrolase"/>
</dbReference>
<dbReference type="AlphaFoldDB" id="A0A8J6N8N8"/>
<dbReference type="PIRSF" id="PIRSF005902">
    <property type="entry name" value="DNase_TatD"/>
    <property type="match status" value="1"/>
</dbReference>
<accession>A0A8J6N8N8</accession>
<dbReference type="InterPro" id="IPR018228">
    <property type="entry name" value="DNase_TatD-rel_CS"/>
</dbReference>
<feature type="binding site" evidence="4">
    <location>
        <position position="145"/>
    </location>
    <ligand>
        <name>a divalent metal cation</name>
        <dbReference type="ChEBI" id="CHEBI:60240"/>
        <label>2</label>
    </ligand>
</feature>
<dbReference type="CDD" id="cd01310">
    <property type="entry name" value="TatD_DNAse"/>
    <property type="match status" value="1"/>
</dbReference>
<protein>
    <submittedName>
        <fullName evidence="5">TatD family hydrolase</fullName>
    </submittedName>
</protein>
<dbReference type="InterPro" id="IPR015991">
    <property type="entry name" value="TatD/YcfH-like"/>
</dbReference>
<sequence>MEAYGDDLDAVLERALKQGVTGVITIGIDEPSSRRAIELARRYPMVRATIGVHPHDAASLNNQMLSRLKDLALAHRDVIVGYGEIGLDYVKLYSEPKLQRRWFRAQLELASELELPVIIHDREAHEDTLRLLREGGPLKQGGIMHCFSGNLDLAQQVMDLGLLISIPGVVTFKKAPETQEVAAQIPLDSLLVETDGPFLAPMPWRGKRNEPCYALYTAGKIAELRGISIDEVARHTTRNCQRVLNFPPANNAS</sequence>
<dbReference type="GO" id="GO:0005829">
    <property type="term" value="C:cytosol"/>
    <property type="evidence" value="ECO:0007669"/>
    <property type="project" value="TreeGrafter"/>
</dbReference>
<evidence type="ECO:0000256" key="4">
    <source>
        <dbReference type="PIRSR" id="PIRSR005902-1"/>
    </source>
</evidence>
<dbReference type="GO" id="GO:0046872">
    <property type="term" value="F:metal ion binding"/>
    <property type="evidence" value="ECO:0007669"/>
    <property type="project" value="UniProtKB-KW"/>
</dbReference>
<keyword evidence="2 4" id="KW-0479">Metal-binding</keyword>
<evidence type="ECO:0000313" key="6">
    <source>
        <dbReference type="Proteomes" id="UP000599024"/>
    </source>
</evidence>
<comment type="similarity">
    <text evidence="1">Belongs to the metallo-dependent hydrolases superfamily. TatD-type hydrolase family.</text>
</comment>
<dbReference type="Pfam" id="PF01026">
    <property type="entry name" value="TatD_DNase"/>
    <property type="match status" value="1"/>
</dbReference>
<comment type="caution">
    <text evidence="5">The sequence shown here is derived from an EMBL/GenBank/DDBJ whole genome shotgun (WGS) entry which is preliminary data.</text>
</comment>
<dbReference type="Gene3D" id="3.20.20.140">
    <property type="entry name" value="Metal-dependent hydrolases"/>
    <property type="match status" value="1"/>
</dbReference>
<proteinExistence type="inferred from homology"/>
<dbReference type="FunFam" id="3.20.20.140:FF:000005">
    <property type="entry name" value="TatD family hydrolase"/>
    <property type="match status" value="1"/>
</dbReference>
<dbReference type="GO" id="GO:0004536">
    <property type="term" value="F:DNA nuclease activity"/>
    <property type="evidence" value="ECO:0007669"/>
    <property type="project" value="InterPro"/>
</dbReference>
<evidence type="ECO:0000256" key="2">
    <source>
        <dbReference type="ARBA" id="ARBA00022723"/>
    </source>
</evidence>
<dbReference type="GO" id="GO:0016788">
    <property type="term" value="F:hydrolase activity, acting on ester bonds"/>
    <property type="evidence" value="ECO:0007669"/>
    <property type="project" value="InterPro"/>
</dbReference>
<feature type="binding site" evidence="4">
    <location>
        <position position="195"/>
    </location>
    <ligand>
        <name>a divalent metal cation</name>
        <dbReference type="ChEBI" id="CHEBI:60240"/>
        <label>1</label>
    </ligand>
</feature>
<reference evidence="5 6" key="1">
    <citation type="submission" date="2020-08" db="EMBL/GenBank/DDBJ databases">
        <title>Bridging the membrane lipid divide: bacteria of the FCB group superphylum have the potential to synthesize archaeal ether lipids.</title>
        <authorList>
            <person name="Villanueva L."/>
            <person name="Von Meijenfeldt F.A.B."/>
            <person name="Westbye A.B."/>
            <person name="Yadav S."/>
            <person name="Hopmans E.C."/>
            <person name="Dutilh B.E."/>
            <person name="Sinninghe Damste J.S."/>
        </authorList>
    </citation>
    <scope>NUCLEOTIDE SEQUENCE [LARGE SCALE GENOMIC DNA]</scope>
    <source>
        <strain evidence="5">NIOZ-UU81</strain>
    </source>
</reference>
<dbReference type="EMBL" id="JACNLK010000027">
    <property type="protein sequence ID" value="MBC8208051.1"/>
    <property type="molecule type" value="Genomic_DNA"/>
</dbReference>
<dbReference type="Proteomes" id="UP000599024">
    <property type="component" value="Unassembled WGS sequence"/>
</dbReference>
<evidence type="ECO:0000313" key="5">
    <source>
        <dbReference type="EMBL" id="MBC8208051.1"/>
    </source>
</evidence>
<dbReference type="PANTHER" id="PTHR46124">
    <property type="entry name" value="D-AMINOACYL-TRNA DEACYLASE"/>
    <property type="match status" value="1"/>
</dbReference>
<keyword evidence="3 5" id="KW-0378">Hydrolase</keyword>
<feature type="binding site" evidence="4">
    <location>
        <position position="120"/>
    </location>
    <ligand>
        <name>a divalent metal cation</name>
        <dbReference type="ChEBI" id="CHEBI:60240"/>
        <label>2</label>
    </ligand>
</feature>
<evidence type="ECO:0000256" key="1">
    <source>
        <dbReference type="ARBA" id="ARBA00009275"/>
    </source>
</evidence>
<gene>
    <name evidence="5" type="ORF">H8E79_02650</name>
</gene>
<dbReference type="PANTHER" id="PTHR46124:SF2">
    <property type="entry name" value="D-AMINOACYL-TRNA DEACYLASE"/>
    <property type="match status" value="1"/>
</dbReference>
<feature type="binding site" evidence="4">
    <location>
        <position position="84"/>
    </location>
    <ligand>
        <name>a divalent metal cation</name>
        <dbReference type="ChEBI" id="CHEBI:60240"/>
        <label>1</label>
    </ligand>
</feature>
<evidence type="ECO:0000256" key="3">
    <source>
        <dbReference type="ARBA" id="ARBA00022801"/>
    </source>
</evidence>
<dbReference type="PROSITE" id="PS01091">
    <property type="entry name" value="TATD_3"/>
    <property type="match status" value="1"/>
</dbReference>
<dbReference type="NCBIfam" id="TIGR00010">
    <property type="entry name" value="YchF/TatD family DNA exonuclease"/>
    <property type="match status" value="1"/>
</dbReference>
<dbReference type="SUPFAM" id="SSF51556">
    <property type="entry name" value="Metallo-dependent hydrolases"/>
    <property type="match status" value="1"/>
</dbReference>
<dbReference type="PROSITE" id="PS01090">
    <property type="entry name" value="TATD_2"/>
    <property type="match status" value="1"/>
</dbReference>
<dbReference type="InterPro" id="IPR001130">
    <property type="entry name" value="TatD-like"/>
</dbReference>